<reference evidence="2 3" key="1">
    <citation type="submission" date="2009-01" db="EMBL/GenBank/DDBJ databases">
        <authorList>
            <person name="Fulton L."/>
            <person name="Clifton S."/>
            <person name="Chinwalla A.T."/>
            <person name="Mitreva M."/>
            <person name="Sodergren E."/>
            <person name="Weinstock G."/>
            <person name="Clifton S."/>
            <person name="Dooling D.J."/>
            <person name="Fulton B."/>
            <person name="Minx P."/>
            <person name="Pepin K.H."/>
            <person name="Johnson M."/>
            <person name="Bhonagiri V."/>
            <person name="Nash W.E."/>
            <person name="Mardis E.R."/>
            <person name="Wilson R.K."/>
        </authorList>
    </citation>
    <scope>NUCLEOTIDE SEQUENCE [LARGE SCALE GENOMIC DNA]</scope>
    <source>
        <strain evidence="2 3">NRL30031/H210</strain>
    </source>
</reference>
<organism evidence="2 3">
    <name type="scientific">Neisseria flavescens NRL30031/H210</name>
    <dbReference type="NCBI Taxonomy" id="546264"/>
    <lineage>
        <taxon>Bacteria</taxon>
        <taxon>Pseudomonadati</taxon>
        <taxon>Pseudomonadota</taxon>
        <taxon>Betaproteobacteria</taxon>
        <taxon>Neisseriales</taxon>
        <taxon>Neisseriaceae</taxon>
        <taxon>Neisseria</taxon>
    </lineage>
</organism>
<keyword evidence="1" id="KW-0472">Membrane</keyword>
<keyword evidence="1" id="KW-1133">Transmembrane helix</keyword>
<name>C0EPN9_NEIFL</name>
<dbReference type="AlphaFoldDB" id="C0EPN9"/>
<proteinExistence type="predicted"/>
<keyword evidence="1" id="KW-0812">Transmembrane</keyword>
<dbReference type="Proteomes" id="UP000004457">
    <property type="component" value="Unassembled WGS sequence"/>
</dbReference>
<evidence type="ECO:0000256" key="1">
    <source>
        <dbReference type="SAM" id="Phobius"/>
    </source>
</evidence>
<comment type="caution">
    <text evidence="2">The sequence shown here is derived from an EMBL/GenBank/DDBJ whole genome shotgun (WGS) entry which is preliminary data.</text>
</comment>
<protein>
    <submittedName>
        <fullName evidence="2">Uncharacterized protein</fullName>
    </submittedName>
</protein>
<accession>C0EPN9</accession>
<feature type="transmembrane region" description="Helical" evidence="1">
    <location>
        <begin position="15"/>
        <end position="40"/>
    </location>
</feature>
<keyword evidence="3" id="KW-1185">Reference proteome</keyword>
<evidence type="ECO:0000313" key="2">
    <source>
        <dbReference type="EMBL" id="EEG32972.1"/>
    </source>
</evidence>
<dbReference type="EMBL" id="ACEN01000093">
    <property type="protein sequence ID" value="EEG32972.1"/>
    <property type="molecule type" value="Genomic_DNA"/>
</dbReference>
<evidence type="ECO:0000313" key="3">
    <source>
        <dbReference type="Proteomes" id="UP000004457"/>
    </source>
</evidence>
<gene>
    <name evidence="2" type="ORF">NEIFLAOT_01928</name>
</gene>
<sequence>MGMVIMGSQNRKGALYQIVAFILAKHAVSVLVKFTALVLAKLATLVFRRPESGLRYNFEMDLFG</sequence>